<dbReference type="AlphaFoldDB" id="A0A0E9TJ67"/>
<protein>
    <submittedName>
        <fullName evidence="1">Uncharacterized protein</fullName>
    </submittedName>
</protein>
<dbReference type="EMBL" id="GBXM01055070">
    <property type="protein sequence ID" value="JAH53507.1"/>
    <property type="molecule type" value="Transcribed_RNA"/>
</dbReference>
<sequence>MFHLLAVWCFVFYLVMCSVPTL</sequence>
<proteinExistence type="predicted"/>
<organism evidence="1">
    <name type="scientific">Anguilla anguilla</name>
    <name type="common">European freshwater eel</name>
    <name type="synonym">Muraena anguilla</name>
    <dbReference type="NCBI Taxonomy" id="7936"/>
    <lineage>
        <taxon>Eukaryota</taxon>
        <taxon>Metazoa</taxon>
        <taxon>Chordata</taxon>
        <taxon>Craniata</taxon>
        <taxon>Vertebrata</taxon>
        <taxon>Euteleostomi</taxon>
        <taxon>Actinopterygii</taxon>
        <taxon>Neopterygii</taxon>
        <taxon>Teleostei</taxon>
        <taxon>Anguilliformes</taxon>
        <taxon>Anguillidae</taxon>
        <taxon>Anguilla</taxon>
    </lineage>
</organism>
<evidence type="ECO:0000313" key="1">
    <source>
        <dbReference type="EMBL" id="JAH53507.1"/>
    </source>
</evidence>
<accession>A0A0E9TJ67</accession>
<reference evidence="1" key="1">
    <citation type="submission" date="2014-11" db="EMBL/GenBank/DDBJ databases">
        <authorList>
            <person name="Amaro Gonzalez C."/>
        </authorList>
    </citation>
    <scope>NUCLEOTIDE SEQUENCE</scope>
</reference>
<reference evidence="1" key="2">
    <citation type="journal article" date="2015" name="Fish Shellfish Immunol.">
        <title>Early steps in the European eel (Anguilla anguilla)-Vibrio vulnificus interaction in the gills: Role of the RtxA13 toxin.</title>
        <authorList>
            <person name="Callol A."/>
            <person name="Pajuelo D."/>
            <person name="Ebbesson L."/>
            <person name="Teles M."/>
            <person name="MacKenzie S."/>
            <person name="Amaro C."/>
        </authorList>
    </citation>
    <scope>NUCLEOTIDE SEQUENCE</scope>
</reference>
<name>A0A0E9TJ67_ANGAN</name>